<feature type="compositionally biased region" description="Polar residues" evidence="1">
    <location>
        <begin position="127"/>
        <end position="136"/>
    </location>
</feature>
<keyword evidence="4" id="KW-1185">Reference proteome</keyword>
<dbReference type="EMBL" id="AHKC01010864">
    <property type="protein sequence ID" value="EKF31337.1"/>
    <property type="molecule type" value="Genomic_DNA"/>
</dbReference>
<feature type="region of interest" description="Disordered" evidence="1">
    <location>
        <begin position="398"/>
        <end position="417"/>
    </location>
</feature>
<dbReference type="InterPro" id="IPR050365">
    <property type="entry name" value="TIM50"/>
</dbReference>
<feature type="compositionally biased region" description="Basic and acidic residues" evidence="1">
    <location>
        <begin position="527"/>
        <end position="539"/>
    </location>
</feature>
<organism evidence="3 4">
    <name type="scientific">Trypanosoma cruzi marinkellei</name>
    <dbReference type="NCBI Taxonomy" id="85056"/>
    <lineage>
        <taxon>Eukaryota</taxon>
        <taxon>Discoba</taxon>
        <taxon>Euglenozoa</taxon>
        <taxon>Kinetoplastea</taxon>
        <taxon>Metakinetoplastina</taxon>
        <taxon>Trypanosomatida</taxon>
        <taxon>Trypanosomatidae</taxon>
        <taxon>Trypanosoma</taxon>
        <taxon>Schizotrypanum</taxon>
    </lineage>
</organism>
<proteinExistence type="predicted"/>
<feature type="region of interest" description="Disordered" evidence="1">
    <location>
        <begin position="1"/>
        <end position="30"/>
    </location>
</feature>
<evidence type="ECO:0000256" key="1">
    <source>
        <dbReference type="SAM" id="MobiDB-lite"/>
    </source>
</evidence>
<feature type="compositionally biased region" description="Polar residues" evidence="1">
    <location>
        <begin position="234"/>
        <end position="244"/>
    </location>
</feature>
<dbReference type="Gene3D" id="3.40.50.1000">
    <property type="entry name" value="HAD superfamily/HAD-like"/>
    <property type="match status" value="1"/>
</dbReference>
<name>K2NQZ1_TRYCR</name>
<dbReference type="Proteomes" id="UP000007350">
    <property type="component" value="Unassembled WGS sequence"/>
</dbReference>
<feature type="compositionally biased region" description="Low complexity" evidence="1">
    <location>
        <begin position="542"/>
        <end position="554"/>
    </location>
</feature>
<feature type="domain" description="FCP1 homology" evidence="2">
    <location>
        <begin position="479"/>
        <end position="702"/>
    </location>
</feature>
<comment type="caution">
    <text evidence="3">The sequence shown here is derived from an EMBL/GenBank/DDBJ whole genome shotgun (WGS) entry which is preliminary data.</text>
</comment>
<protein>
    <recommendedName>
        <fullName evidence="2">FCP1 homology domain-containing protein</fullName>
    </recommendedName>
</protein>
<dbReference type="InterPro" id="IPR036412">
    <property type="entry name" value="HAD-like_sf"/>
</dbReference>
<feature type="region of interest" description="Disordered" evidence="1">
    <location>
        <begin position="83"/>
        <end position="136"/>
    </location>
</feature>
<dbReference type="OrthoDB" id="277011at2759"/>
<feature type="compositionally biased region" description="Gly residues" evidence="1">
    <location>
        <begin position="15"/>
        <end position="27"/>
    </location>
</feature>
<dbReference type="CDD" id="cd07521">
    <property type="entry name" value="HAD_FCP1-like"/>
    <property type="match status" value="1"/>
</dbReference>
<gene>
    <name evidence="3" type="ORF">MOQ_004830</name>
</gene>
<reference evidence="3 4" key="1">
    <citation type="journal article" date="2012" name="BMC Genomics">
        <title>Comparative genomic analysis of human infective Trypanosoma cruzi lineages with the bat-restricted subspecies T. cruzi marinkellei.</title>
        <authorList>
            <person name="Franzen O."/>
            <person name="Talavera-Lopez C."/>
            <person name="Ochaya S."/>
            <person name="Butler C.E."/>
            <person name="Messenger L.A."/>
            <person name="Lewis M.D."/>
            <person name="Llewellyn M.S."/>
            <person name="Marinkelle C.J."/>
            <person name="Tyler K.M."/>
            <person name="Miles M.A."/>
            <person name="Andersson B."/>
        </authorList>
    </citation>
    <scope>NUCLEOTIDE SEQUENCE [LARGE SCALE GENOMIC DNA]</scope>
    <source>
        <strain evidence="3 4">B7</strain>
    </source>
</reference>
<dbReference type="PROSITE" id="PS50969">
    <property type="entry name" value="FCP1"/>
    <property type="match status" value="1"/>
</dbReference>
<evidence type="ECO:0000259" key="2">
    <source>
        <dbReference type="PROSITE" id="PS50969"/>
    </source>
</evidence>
<dbReference type="InterPro" id="IPR004274">
    <property type="entry name" value="FCP1_dom"/>
</dbReference>
<dbReference type="AlphaFoldDB" id="K2NQZ1"/>
<feature type="region of interest" description="Disordered" evidence="1">
    <location>
        <begin position="232"/>
        <end position="259"/>
    </location>
</feature>
<dbReference type="SUPFAM" id="SSF56784">
    <property type="entry name" value="HAD-like"/>
    <property type="match status" value="1"/>
</dbReference>
<dbReference type="Pfam" id="PF03031">
    <property type="entry name" value="NIF"/>
    <property type="match status" value="1"/>
</dbReference>
<evidence type="ECO:0000313" key="3">
    <source>
        <dbReference type="EMBL" id="EKF31337.1"/>
    </source>
</evidence>
<dbReference type="InterPro" id="IPR023214">
    <property type="entry name" value="HAD_sf"/>
</dbReference>
<dbReference type="SMART" id="SM00577">
    <property type="entry name" value="CPDc"/>
    <property type="match status" value="1"/>
</dbReference>
<feature type="compositionally biased region" description="Basic and acidic residues" evidence="1">
    <location>
        <begin position="398"/>
        <end position="414"/>
    </location>
</feature>
<dbReference type="PANTHER" id="PTHR12210">
    <property type="entry name" value="DULLARD PROTEIN PHOSPHATASE"/>
    <property type="match status" value="1"/>
</dbReference>
<feature type="compositionally biased region" description="Basic residues" evidence="1">
    <location>
        <begin position="83"/>
        <end position="106"/>
    </location>
</feature>
<accession>K2NQZ1</accession>
<sequence>MRRSRGASPDNSCRGGAGGGSGRGGGRALYPHYRQSHVSLSSSTSQTGATDVNECTQETLYSTSTIPLQGRAESYSSFFQQFSHHHHHHHHRHHQRRQVHHHHHHQQQQQQQQQHYQEQMMPKNSMHHSQTEATTTDSGVIADSLHSKHSEATSTEPPSTVMGECTHDIPTERNAMTLHRSVVSGSGSSPICSIDVMRGGGSFLRRSLQSLSVPSSSVKQWACVLYNDRWPGDSRNSTSGSRQEASAEPSGLWEESGNATVASLAPSATPQRIQQQPKQEAHAFLPKDESFMTNDLPCHQQSSYAPGEKSFPPPFYPKAAGVANTTAPWRYDVTRRDQHYYNNFFEGFNEVSTSQVEAAAITAIPATPLEDISVLKATDSCEEEVEIGKATKETAYWKQERQKPKSHEERHSEGDTSEVLYYNSLSSAQLDTTHSSDGVVLARPAQEQSSKEPQRLEHETNMYLNEVSKKCLLSPQPECYAGRITCCVDLDNTLVYTFPRPPSWWDSENNPLHLEVEVGSSFEGKESSIERKNCGKDSTPKSLSASSSQYLDSDSGIHVVRPPPRERTRPHSRDRHYVCIRPYALEFVQFCLDKFELVFFTSGTEEYARPIFDRLEPKRVAHRFYRQHCTACGDGMYMKDLSMLGRPLDRVILFDDRGPDVSFQPDNVLFCEPFILEGVDDAYSLATKDNELCGYMEFLEMLTNLKREVVLQAVQVYQEEVVKGTMMLLNDEMRALESAAGPGVGVRVERESVAENDEVNCKEGEEVRE</sequence>
<feature type="region of interest" description="Disordered" evidence="1">
    <location>
        <begin position="527"/>
        <end position="571"/>
    </location>
</feature>
<evidence type="ECO:0000313" key="4">
    <source>
        <dbReference type="Proteomes" id="UP000007350"/>
    </source>
</evidence>